<evidence type="ECO:0000313" key="1">
    <source>
        <dbReference type="EMBL" id="CAA9348076.1"/>
    </source>
</evidence>
<reference evidence="1" key="1">
    <citation type="submission" date="2020-02" db="EMBL/GenBank/DDBJ databases">
        <authorList>
            <person name="Meier V. D."/>
        </authorList>
    </citation>
    <scope>NUCLEOTIDE SEQUENCE</scope>
    <source>
        <strain evidence="1">AVDCRST_MAG84</strain>
    </source>
</reference>
<dbReference type="EMBL" id="CADCTZ010000497">
    <property type="protein sequence ID" value="CAA9348076.1"/>
    <property type="molecule type" value="Genomic_DNA"/>
</dbReference>
<organism evidence="1">
    <name type="scientific">uncultured Microcoleus sp</name>
    <dbReference type="NCBI Taxonomy" id="259945"/>
    <lineage>
        <taxon>Bacteria</taxon>
        <taxon>Bacillati</taxon>
        <taxon>Cyanobacteriota</taxon>
        <taxon>Cyanophyceae</taxon>
        <taxon>Oscillatoriophycideae</taxon>
        <taxon>Oscillatoriales</taxon>
        <taxon>Microcoleaceae</taxon>
        <taxon>Microcoleus</taxon>
        <taxon>environmental samples</taxon>
    </lineage>
</organism>
<proteinExistence type="predicted"/>
<accession>A0A6J4M7P7</accession>
<protein>
    <submittedName>
        <fullName evidence="1">Uncharacterized protein</fullName>
    </submittedName>
</protein>
<sequence length="45" mass="5105">MSSHNNNNNSVPFVKVVYSTVKINGKIELVPMEWYADGSVKKIEH</sequence>
<name>A0A6J4M7P7_9CYAN</name>
<gene>
    <name evidence="1" type="ORF">AVDCRST_MAG84-2734</name>
</gene>
<dbReference type="AlphaFoldDB" id="A0A6J4M7P7"/>